<proteinExistence type="predicted"/>
<organism evidence="2">
    <name type="scientific">Heterosigma akashiwo</name>
    <name type="common">Chromophytic alga</name>
    <name type="synonym">Heterosigma carterae</name>
    <dbReference type="NCBI Taxonomy" id="2829"/>
    <lineage>
        <taxon>Eukaryota</taxon>
        <taxon>Sar</taxon>
        <taxon>Stramenopiles</taxon>
        <taxon>Ochrophyta</taxon>
        <taxon>Raphidophyceae</taxon>
        <taxon>Chattonellales</taxon>
        <taxon>Chattonellaceae</taxon>
        <taxon>Heterosigma</taxon>
    </lineage>
</organism>
<gene>
    <name evidence="2" type="ORF">HAKA00212_LOCUS18876</name>
</gene>
<accession>A0A6V2T3J5</accession>
<feature type="region of interest" description="Disordered" evidence="1">
    <location>
        <begin position="942"/>
        <end position="1018"/>
    </location>
</feature>
<dbReference type="AlphaFoldDB" id="A0A6V2T3J5"/>
<evidence type="ECO:0000256" key="1">
    <source>
        <dbReference type="SAM" id="MobiDB-lite"/>
    </source>
</evidence>
<sequence length="1018" mass="110403">MSEEKQIVVDDVAQVTISVPGKHTEFSKADYLVLERPAIDSEYTAAVRKYIKGTEAEEEGKGESKQEDLLQHFSLSEALTAIKSYKVSSKNAPLKESLARISPDFEQLFMNGKDVISLDGGKPKKGKGGKKATVLKSKDITLLQIHKRDTLGPQLAKVKDFAEGVVKSKTSNRVIRSENHRIVLATSSGSEVASLSLSGEEQLFYLVTLLLLHSDAGKKPEAKSKHGWVHKHVTPALLHEARIALRRSAAPVAAALLARFDGWGGHEEAEAEDLLRSYSVGLFAPILRREVAAQGLVQMAPYQKDFADKVAGLVGGYADCIAGRQPWPERPQVLFNLNTFGSGKTTIGSIATAAALAQANAGGLPEGRRLVGVFVLPSLQTAVSFASVVAMTQATWIVQRGKVMPLFKFCPQYDLRRGRRLFRKVERWADRQGSAQERFRDGLDLRAPLREQVRMLLEWTPEWAETGRDYVFGHRRYQPPVIVFADSHSALELNRDRAHFEEAFGWHFLNIIDEFPATADCAFDLRENELLRNIVKIIMTENKFNVLMSASPRTDQILGSPLFAPCAPTFAAESVTTRSFTQLFTAGELRPAHPLQGLDAHTLPCVRAWNDTDLRFFPPAVVLALLATLRDQGHPFPLGLADVADQDALIHALRRLLRHAADLPEEVRAALCATPAPARAPVGGWANESSLTLTTGALQAEILAALDPKARATRESVEALFAGVRRGLAQEVADARAELAQSAMAREKSQFGSKEAMLAKIEALERQAADALTHEVTVATNLGTARVTGAWWERYGDALSADQLGAVLSGLDVEFPDALMTAAIKEAVKKPRKVIDTITSMYGRNDHRTKNVFVKDPAGMIGVDTLKQALARAGRDGLTPVVSGVVDEHLLRLFRPDSETSVPRMGAVKEYIEAHPEEEGALEAAAAAAAALAPSLAALGLGAGGEEDEEDEEPAEEGTTNGGNEDAGGLEVIAPPPPPPPAAEEKAEAGIELAQPLVSEKDRLKAKFGSKKKKKATS</sequence>
<dbReference type="EMBL" id="HBIU01041587">
    <property type="protein sequence ID" value="CAE0640058.1"/>
    <property type="molecule type" value="Transcribed_RNA"/>
</dbReference>
<evidence type="ECO:0000313" key="2">
    <source>
        <dbReference type="EMBL" id="CAE0640058.1"/>
    </source>
</evidence>
<name>A0A6V2T3J5_HETAK</name>
<protein>
    <submittedName>
        <fullName evidence="2">Uncharacterized protein</fullName>
    </submittedName>
</protein>
<feature type="compositionally biased region" description="Acidic residues" evidence="1">
    <location>
        <begin position="945"/>
        <end position="956"/>
    </location>
</feature>
<feature type="compositionally biased region" description="Basic residues" evidence="1">
    <location>
        <begin position="1006"/>
        <end position="1018"/>
    </location>
</feature>
<reference evidence="2" key="1">
    <citation type="submission" date="2021-01" db="EMBL/GenBank/DDBJ databases">
        <authorList>
            <person name="Corre E."/>
            <person name="Pelletier E."/>
            <person name="Niang G."/>
            <person name="Scheremetjew M."/>
            <person name="Finn R."/>
            <person name="Kale V."/>
            <person name="Holt S."/>
            <person name="Cochrane G."/>
            <person name="Meng A."/>
            <person name="Brown T."/>
            <person name="Cohen L."/>
        </authorList>
    </citation>
    <scope>NUCLEOTIDE SEQUENCE</scope>
    <source>
        <strain evidence="2">CCMP3107</strain>
    </source>
</reference>